<dbReference type="EMBL" id="JAAXKZ010000117">
    <property type="protein sequence ID" value="NMH94540.1"/>
    <property type="molecule type" value="Genomic_DNA"/>
</dbReference>
<feature type="transmembrane region" description="Helical" evidence="8">
    <location>
        <begin position="20"/>
        <end position="40"/>
    </location>
</feature>
<dbReference type="GO" id="GO:0022857">
    <property type="term" value="F:transmembrane transporter activity"/>
    <property type="evidence" value="ECO:0007669"/>
    <property type="project" value="InterPro"/>
</dbReference>
<keyword evidence="7 8" id="KW-0472">Membrane</keyword>
<evidence type="ECO:0000256" key="2">
    <source>
        <dbReference type="ARBA" id="ARBA00007935"/>
    </source>
</evidence>
<evidence type="ECO:0000313" key="9">
    <source>
        <dbReference type="EMBL" id="NMH94540.1"/>
    </source>
</evidence>
<dbReference type="FunFam" id="1.10.3470.10:FF:000001">
    <property type="entry name" value="Vitamin B12 ABC transporter permease BtuC"/>
    <property type="match status" value="1"/>
</dbReference>
<evidence type="ECO:0000256" key="5">
    <source>
        <dbReference type="ARBA" id="ARBA00022692"/>
    </source>
</evidence>
<evidence type="ECO:0000256" key="1">
    <source>
        <dbReference type="ARBA" id="ARBA00004651"/>
    </source>
</evidence>
<organism evidence="9 10">
    <name type="scientific">Pseudonocardia bannensis</name>
    <dbReference type="NCBI Taxonomy" id="630973"/>
    <lineage>
        <taxon>Bacteria</taxon>
        <taxon>Bacillati</taxon>
        <taxon>Actinomycetota</taxon>
        <taxon>Actinomycetes</taxon>
        <taxon>Pseudonocardiales</taxon>
        <taxon>Pseudonocardiaceae</taxon>
        <taxon>Pseudonocardia</taxon>
    </lineage>
</organism>
<keyword evidence="10" id="KW-1185">Reference proteome</keyword>
<dbReference type="Proteomes" id="UP000586918">
    <property type="component" value="Unassembled WGS sequence"/>
</dbReference>
<evidence type="ECO:0000256" key="6">
    <source>
        <dbReference type="ARBA" id="ARBA00022989"/>
    </source>
</evidence>
<gene>
    <name evidence="9" type="ORF">HF519_23780</name>
</gene>
<dbReference type="CDD" id="cd06550">
    <property type="entry name" value="TM_ABC_iron-siderophores_like"/>
    <property type="match status" value="1"/>
</dbReference>
<keyword evidence="4" id="KW-1003">Cell membrane</keyword>
<dbReference type="Pfam" id="PF01032">
    <property type="entry name" value="FecCD"/>
    <property type="match status" value="1"/>
</dbReference>
<feature type="transmembrane region" description="Helical" evidence="8">
    <location>
        <begin position="255"/>
        <end position="282"/>
    </location>
</feature>
<accession>A0A848DNY5</accession>
<evidence type="ECO:0000256" key="4">
    <source>
        <dbReference type="ARBA" id="ARBA00022475"/>
    </source>
</evidence>
<name>A0A848DNY5_9PSEU</name>
<dbReference type="GO" id="GO:0033214">
    <property type="term" value="P:siderophore-iron import into cell"/>
    <property type="evidence" value="ECO:0007669"/>
    <property type="project" value="TreeGrafter"/>
</dbReference>
<dbReference type="SUPFAM" id="SSF81345">
    <property type="entry name" value="ABC transporter involved in vitamin B12 uptake, BtuC"/>
    <property type="match status" value="1"/>
</dbReference>
<evidence type="ECO:0000256" key="3">
    <source>
        <dbReference type="ARBA" id="ARBA00022448"/>
    </source>
</evidence>
<reference evidence="9 10" key="1">
    <citation type="submission" date="2020-04" db="EMBL/GenBank/DDBJ databases">
        <authorList>
            <person name="Klaysubun C."/>
            <person name="Duangmal K."/>
            <person name="Lipun K."/>
        </authorList>
    </citation>
    <scope>NUCLEOTIDE SEQUENCE [LARGE SCALE GENOMIC DNA]</scope>
    <source>
        <strain evidence="9 10">DSM 45300</strain>
    </source>
</reference>
<comment type="caution">
    <text evidence="9">The sequence shown here is derived from an EMBL/GenBank/DDBJ whole genome shotgun (WGS) entry which is preliminary data.</text>
</comment>
<keyword evidence="5 8" id="KW-0812">Transmembrane</keyword>
<dbReference type="PANTHER" id="PTHR30472:SF70">
    <property type="entry name" value="MOLYBDATE IMPORT SYSTEM PERMEASE PROTEIN MOLB"/>
    <property type="match status" value="1"/>
</dbReference>
<dbReference type="InterPro" id="IPR000522">
    <property type="entry name" value="ABC_transptr_permease_BtuC"/>
</dbReference>
<keyword evidence="6 8" id="KW-1133">Transmembrane helix</keyword>
<evidence type="ECO:0000313" key="10">
    <source>
        <dbReference type="Proteomes" id="UP000586918"/>
    </source>
</evidence>
<dbReference type="PANTHER" id="PTHR30472">
    <property type="entry name" value="FERRIC ENTEROBACTIN TRANSPORT SYSTEM PERMEASE PROTEIN"/>
    <property type="match status" value="1"/>
</dbReference>
<dbReference type="RefSeq" id="WP_169415223.1">
    <property type="nucleotide sequence ID" value="NZ_JAAXKZ010000117.1"/>
</dbReference>
<proteinExistence type="inferred from homology"/>
<feature type="transmembrane region" description="Helical" evidence="8">
    <location>
        <begin position="122"/>
        <end position="153"/>
    </location>
</feature>
<protein>
    <submittedName>
        <fullName evidence="9">Iron ABC transporter permease</fullName>
    </submittedName>
</protein>
<feature type="transmembrane region" description="Helical" evidence="8">
    <location>
        <begin position="217"/>
        <end position="235"/>
    </location>
</feature>
<evidence type="ECO:0000256" key="7">
    <source>
        <dbReference type="ARBA" id="ARBA00023136"/>
    </source>
</evidence>
<dbReference type="AlphaFoldDB" id="A0A848DNY5"/>
<comment type="subcellular location">
    <subcellularLocation>
        <location evidence="1">Cell membrane</location>
        <topology evidence="1">Multi-pass membrane protein</topology>
    </subcellularLocation>
</comment>
<feature type="transmembrane region" description="Helical" evidence="8">
    <location>
        <begin position="324"/>
        <end position="342"/>
    </location>
</feature>
<keyword evidence="3" id="KW-0813">Transport</keyword>
<comment type="similarity">
    <text evidence="2">Belongs to the binding-protein-dependent transport system permease family. FecCD subfamily.</text>
</comment>
<dbReference type="GO" id="GO:0005886">
    <property type="term" value="C:plasma membrane"/>
    <property type="evidence" value="ECO:0007669"/>
    <property type="project" value="UniProtKB-SubCell"/>
</dbReference>
<dbReference type="Gene3D" id="1.10.3470.10">
    <property type="entry name" value="ABC transporter involved in vitamin B12 uptake, BtuC"/>
    <property type="match status" value="1"/>
</dbReference>
<dbReference type="InterPro" id="IPR037294">
    <property type="entry name" value="ABC_BtuC-like"/>
</dbReference>
<evidence type="ECO:0000256" key="8">
    <source>
        <dbReference type="SAM" id="Phobius"/>
    </source>
</evidence>
<feature type="transmembrane region" description="Helical" evidence="8">
    <location>
        <begin position="165"/>
        <end position="187"/>
    </location>
</feature>
<feature type="transmembrane region" description="Helical" evidence="8">
    <location>
        <begin position="81"/>
        <end position="102"/>
    </location>
</feature>
<sequence>MRTSVGEPATAADATGSRRSWALVVLPVGVVVVAVAALAVGRYTVPFDRVLAILLGQLLPLPPTWTGTEATTVLQVRLPRVLLSMVVGAGLAVCGAVLQAVFRNPIVSPQILGVSSGASFGGALAIILGLGYAALVTGAFAFGLLALVAVYLVSRVGGTAPPLMIVLSGIVVGAFFTALVSLLTYLADPYDELQSIVFWLLGSLATATYAKVAVAGVPAVAGVVLILALRWRINVLSLGDEDAATLGLRPGPTRWLLLTTVAAVVAGAVAVSGVIGWVGLVVPHLARLWVGPDHRVLLPVTVLIGAAYLTVIDTLTRTIGAAEIPLGVLTAVIGAPVFLLLLRRSRRRMWADA</sequence>